<comment type="caution">
    <text evidence="10">Lacks conserved residue(s) required for the propagation of feature annotation.</text>
</comment>
<dbReference type="SUPFAM" id="SSF48431">
    <property type="entry name" value="Lipovitellin-phosvitin complex, superhelical domain"/>
    <property type="match status" value="1"/>
</dbReference>
<dbReference type="Gene3D" id="2.20.50.20">
    <property type="entry name" value="Lipovitellin. Chain A, domain 3"/>
    <property type="match status" value="1"/>
</dbReference>
<dbReference type="InterPro" id="IPR015816">
    <property type="entry name" value="Vitellinogen_b-sht_N"/>
</dbReference>
<sequence length="2136" mass="243855">MIPKIQFITPCEGLLQLTDVTLVDQDENYPVERAQKFIHAVSLYDLRFAFHDGIISEICPEQEEQDWVLNFKRAILALFQNTMKRFDINFKGVEQDIHGTCNVDYTVRGQENTSLVLVKTRDLSQCTNRYKYMSILQTVRYDFQSKFQTWPVLKSESKCRITVDHHIYKEVNCRERHLFEPFSGKNSGAMTTVVQDLLLLREVNKTDSEVIESQPKAWAVIPRRSNLLHHHIVNVGDDTGGLKSARDVLKLLCKVKDTTAENHHSINVDENMDSGSTVGLWGRLVRSARPLHFPALSQLLARAPTICKAASKHILDALPYIASPGSVELIKEMVLKNEVEEETRHEWLMSMAMIPRPKMQMLDSMLELLQKQKNDKVISFTVSSMVHSYCKHSGKELRVCCEEETPRAILQEFETIVQEIASKGVIKTREDRNNIIIAIKALGNIGGYRKEFADVLMNIIGDGFAPVPVRLTAVDAFRRTICDETREYFLETFRADYMNLEVRLASYVQVMKCPDLGTLRKIFHTLQDEPVNQVTTFVWSHLKNLAESSLPSRVEIQGLLSGNQIPHLEDSPDFRMYSRNYEQGVFFDQYNAGGNYEANVVFTPDSYIPRSLSLNLTVDMFGESINLFEMKARGEGFERYFERFFGNNGPLNKNKLTEKITNHRFFRSTNEADEVREKIDNLEYKNEALKHRFPMAELGIKVFGNEISYWNAEGDEEIMKSLARLNPQLRVLEILSGKEISYNKASLFLDTTFSVPTGSGLPMNMNLMGTSYVNTKMSGTVTDKYTQSGNLDFEGKLRPSVAVNIAATMSVDAGGLSSSGIRVNWRLYTATAVEAKLKIRGLAQLKLDLSLPIDKQEIFAAKSELIILHGDKEQQQQGLNKNRIEQNTCSWSTFDKAIGIKMCASYQFPNMTNLRNAPYFLMSGPAKYILSLEKADPTADTYAFQYKWDKNETSNVVSFSFDTPDSKEKRMINAVLSISNTSSTALLTLQSEKSTLIAKAMYRNMPLDKSLSASLDVDGRKQFDTVMSIKRHDIKYGFVWIPHAYWVVDNERVAELSGVIKVKSKGSITQSDIEAEFQTKQLASRLLGYYTINGPTHGAKLQFDYQFYKSPKQTIKIEGIYSERSGAFRHDMYGDLSMEFTAYPGYNFYTVLKNVKTQSHVDIGFNVSASRENKEDPAFTFAFTRADRLTGMKLDTRLTLQRPRLIDMRFQFEGIGPKYTAVALLNFNPKSREILVSGYLFFPPGTQLYLDAELNMTLPTLHPCVIKTKVHEKMPNDYQVNAVGVWFTGVDFNIDASYQDQSKTNMASHHLKALISSTHFKNIAMDGRFTQDNRQITFIGQAYYIADDISIVSSAFDQYDFYFKKGVLHRTKTSQRPIWRHTQYNRQITFIGQFPNMTNLRNAPYFLMSGPAKYILSLEKADPTADTYAFQYKWDKNETSNVVSFSFDTPDSKEKRMINAVLSISNTSSTALLTLQSEKSTLIAKAMYRNMPLDKSLSASLDVDGRKQFDTVMSIKRHDIKYGFVWIPHAYWVVDNERVAELSGVIKVKSKGSITQSDIEAEFQTKQLASRLLGYYTINGPTHGAKLQFDYQFYKSPKQTIKIEGIYSERSGAFRHDMYGDLSMEFTAYPGYNFYTVLKNVKTQSHVDIGFNVSASRENKEDPAFTFAFTRADRLTGMKLDTRLTLQRPRLIDMRFQFEGIGPKYTAVALLNFNPKSREILVSGYLFFPPGTQLYLDAELNMTLPTLHPCVIKTKVHEKMPNDYQVNAVGVWFTGVDFNIDASYQDQSKTNMASHHLKALISSTHFKNIAMDGRFTQDNRQITFIGQGEYNDDHYRTLIRYILLSEQNFTTYVEVDVGGKAYSVNLNADLSNNTNLNMDIHFDQLRDLHFSYQRWVTARQKRLSVAFNWDANRDPSQKVSVDVQLDNKGTWHHGGHVSLYYPGRMVNGEFEFLLRDWFCQWHVRMGWSSESNILWRVKMYSEAHNETVYALLSSMNTPFAGWKDTSFNVMWRYHDNLQALNGSMNWQEDYLAFSLLADYLFKTNEFYGEINAVVNSTIPTLPKAAAIAKHRVVWKKSADTLLSFQSASFVKIRNGSISVAFASSNTGRSDIVMPLDRDNIQNPLLFGATEAQQTTT</sequence>
<dbReference type="SMART" id="SM01169">
    <property type="entry name" value="DUF1943"/>
    <property type="match status" value="1"/>
</dbReference>
<dbReference type="InterPro" id="IPR015819">
    <property type="entry name" value="Lipid_transp_b-sht_shell"/>
</dbReference>
<keyword evidence="5" id="KW-0758">Storage protein</keyword>
<feature type="domain" description="Vitellogenin" evidence="11">
    <location>
        <begin position="1"/>
        <end position="612"/>
    </location>
</feature>
<gene>
    <name evidence="12" type="ORF">B5V51_1986</name>
</gene>
<dbReference type="FunFam" id="2.20.50.20:FF:000007">
    <property type="entry name" value="von Willebrand factor type D domaincontaining protein"/>
    <property type="match status" value="1"/>
</dbReference>
<evidence type="ECO:0000256" key="6">
    <source>
        <dbReference type="ARBA" id="ARBA00023055"/>
    </source>
</evidence>
<comment type="caution">
    <text evidence="12">The sequence shown here is derived from an EMBL/GenBank/DDBJ whole genome shotgun (WGS) entry which is preliminary data.</text>
</comment>
<keyword evidence="2" id="KW-0813">Transport</keyword>
<dbReference type="STRING" id="7102.A0A2A4K4D5"/>
<proteinExistence type="predicted"/>
<evidence type="ECO:0000313" key="12">
    <source>
        <dbReference type="EMBL" id="PCG79121.1"/>
    </source>
</evidence>
<evidence type="ECO:0000256" key="1">
    <source>
        <dbReference type="ARBA" id="ARBA00004613"/>
    </source>
</evidence>
<evidence type="ECO:0000256" key="7">
    <source>
        <dbReference type="ARBA" id="ARBA00023121"/>
    </source>
</evidence>
<dbReference type="Pfam" id="PF06448">
    <property type="entry name" value="DUF1081"/>
    <property type="match status" value="2"/>
</dbReference>
<accession>A0A2A4K4D5</accession>
<organism evidence="12">
    <name type="scientific">Heliothis virescens</name>
    <name type="common">Tobacco budworm moth</name>
    <dbReference type="NCBI Taxonomy" id="7102"/>
    <lineage>
        <taxon>Eukaryota</taxon>
        <taxon>Metazoa</taxon>
        <taxon>Ecdysozoa</taxon>
        <taxon>Arthropoda</taxon>
        <taxon>Hexapoda</taxon>
        <taxon>Insecta</taxon>
        <taxon>Pterygota</taxon>
        <taxon>Neoptera</taxon>
        <taxon>Endopterygota</taxon>
        <taxon>Lepidoptera</taxon>
        <taxon>Glossata</taxon>
        <taxon>Ditrysia</taxon>
        <taxon>Noctuoidea</taxon>
        <taxon>Noctuidae</taxon>
        <taxon>Heliothinae</taxon>
        <taxon>Heliothis</taxon>
    </lineage>
</organism>
<evidence type="ECO:0000259" key="11">
    <source>
        <dbReference type="PROSITE" id="PS51211"/>
    </source>
</evidence>
<dbReference type="PANTHER" id="PTHR23345:SF15">
    <property type="entry name" value="VITELLOGENIN 1-RELATED"/>
    <property type="match status" value="1"/>
</dbReference>
<dbReference type="GO" id="GO:0008289">
    <property type="term" value="F:lipid binding"/>
    <property type="evidence" value="ECO:0007669"/>
    <property type="project" value="UniProtKB-KW"/>
</dbReference>
<dbReference type="SUPFAM" id="SSF56968">
    <property type="entry name" value="Lipovitellin-phosvitin complex, beta-sheet shell regions"/>
    <property type="match status" value="3"/>
</dbReference>
<evidence type="ECO:0000256" key="5">
    <source>
        <dbReference type="ARBA" id="ARBA00022761"/>
    </source>
</evidence>
<dbReference type="InterPro" id="IPR011030">
    <property type="entry name" value="Lipovitellin_superhlx_dom"/>
</dbReference>
<dbReference type="GO" id="GO:0005576">
    <property type="term" value="C:extracellular region"/>
    <property type="evidence" value="ECO:0007669"/>
    <property type="project" value="UniProtKB-SubCell"/>
</dbReference>
<evidence type="ECO:0000256" key="3">
    <source>
        <dbReference type="ARBA" id="ARBA00022525"/>
    </source>
</evidence>
<evidence type="ECO:0000256" key="9">
    <source>
        <dbReference type="ARBA" id="ARBA00023180"/>
    </source>
</evidence>
<dbReference type="Gene3D" id="2.30.230.10">
    <property type="entry name" value="Lipovitellin, beta-sheet shell regions, chain A"/>
    <property type="match status" value="1"/>
</dbReference>
<dbReference type="InterPro" id="IPR009454">
    <property type="entry name" value="Lipid_transpt_open_b-sht"/>
</dbReference>
<evidence type="ECO:0000256" key="4">
    <source>
        <dbReference type="ARBA" id="ARBA00022729"/>
    </source>
</evidence>
<dbReference type="EMBL" id="NWSH01000142">
    <property type="protein sequence ID" value="PCG79121.1"/>
    <property type="molecule type" value="Genomic_DNA"/>
</dbReference>
<protein>
    <recommendedName>
        <fullName evidence="11">Vitellogenin domain-containing protein</fullName>
    </recommendedName>
</protein>
<dbReference type="Gene3D" id="2.20.80.10">
    <property type="entry name" value="Lipovitellin-phosvitin complex, chain A, domain 4"/>
    <property type="match status" value="1"/>
</dbReference>
<dbReference type="Pfam" id="PF01347">
    <property type="entry name" value="Vitellogenin_N"/>
    <property type="match status" value="1"/>
</dbReference>
<dbReference type="PROSITE" id="PS51211">
    <property type="entry name" value="VITELLOGENIN"/>
    <property type="match status" value="1"/>
</dbReference>
<dbReference type="PANTHER" id="PTHR23345">
    <property type="entry name" value="VITELLOGENIN-RELATED"/>
    <property type="match status" value="1"/>
</dbReference>
<dbReference type="Pfam" id="PF09172">
    <property type="entry name" value="Vit_open_b-sht"/>
    <property type="match status" value="1"/>
</dbReference>
<dbReference type="Gene3D" id="1.25.10.20">
    <property type="entry name" value="Vitellinogen, superhelical"/>
    <property type="match status" value="1"/>
</dbReference>
<reference evidence="12" key="1">
    <citation type="submission" date="2017-09" db="EMBL/GenBank/DDBJ databases">
        <title>Contemporary evolution of a Lepidopteran species, Heliothis virescens, in response to modern agricultural practices.</title>
        <authorList>
            <person name="Fritz M.L."/>
            <person name="Deyonke A.M."/>
            <person name="Papanicolaou A."/>
            <person name="Micinski S."/>
            <person name="Westbrook J."/>
            <person name="Gould F."/>
        </authorList>
    </citation>
    <scope>NUCLEOTIDE SEQUENCE [LARGE SCALE GENOMIC DNA]</scope>
    <source>
        <strain evidence="12">HvINT-</strain>
        <tissue evidence="12">Whole body</tissue>
    </source>
</reference>
<dbReference type="InterPro" id="IPR015817">
    <property type="entry name" value="Vitellinogen_open_b-sht_sub1"/>
</dbReference>
<dbReference type="GO" id="GO:0045735">
    <property type="term" value="F:nutrient reservoir activity"/>
    <property type="evidence" value="ECO:0007669"/>
    <property type="project" value="UniProtKB-KW"/>
</dbReference>
<evidence type="ECO:0000256" key="10">
    <source>
        <dbReference type="PROSITE-ProRule" id="PRU00557"/>
    </source>
</evidence>
<dbReference type="InterPro" id="IPR015255">
    <property type="entry name" value="Vitellinogen_open_b-sht"/>
</dbReference>
<keyword evidence="6" id="KW-0445">Lipid transport</keyword>
<dbReference type="InterPro" id="IPR001747">
    <property type="entry name" value="Vitellogenin_N"/>
</dbReference>
<evidence type="ECO:0000256" key="8">
    <source>
        <dbReference type="ARBA" id="ARBA00023157"/>
    </source>
</evidence>
<dbReference type="GO" id="GO:0005319">
    <property type="term" value="F:lipid transporter activity"/>
    <property type="evidence" value="ECO:0007669"/>
    <property type="project" value="InterPro"/>
</dbReference>
<evidence type="ECO:0000256" key="2">
    <source>
        <dbReference type="ARBA" id="ARBA00022448"/>
    </source>
</evidence>
<keyword evidence="7" id="KW-0446">Lipid-binding</keyword>
<dbReference type="InterPro" id="IPR050733">
    <property type="entry name" value="Vitellogenin/Apolipophorin"/>
</dbReference>
<keyword evidence="3" id="KW-0964">Secreted</keyword>
<name>A0A2A4K4D5_HELVI</name>
<keyword evidence="9" id="KW-0325">Glycoprotein</keyword>
<comment type="subcellular location">
    <subcellularLocation>
        <location evidence="1">Secreted</location>
    </subcellularLocation>
</comment>
<keyword evidence="4" id="KW-0732">Signal</keyword>
<keyword evidence="8" id="KW-1015">Disulfide bond</keyword>
<dbReference type="SMART" id="SM00638">
    <property type="entry name" value="LPD_N"/>
    <property type="match status" value="1"/>
</dbReference>